<accession>A0A7H0HBP1</accession>
<dbReference type="RefSeq" id="WP_187734957.1">
    <property type="nucleotide sequence ID" value="NZ_CP060790.1"/>
</dbReference>
<keyword evidence="1" id="KW-0472">Membrane</keyword>
<dbReference type="AlphaFoldDB" id="A0A7H0HBP1"/>
<feature type="transmembrane region" description="Helical" evidence="1">
    <location>
        <begin position="59"/>
        <end position="78"/>
    </location>
</feature>
<keyword evidence="3" id="KW-1185">Reference proteome</keyword>
<organism evidence="2 3">
    <name type="scientific">Paenacidovorax monticola</name>
    <dbReference type="NCBI Taxonomy" id="1926868"/>
    <lineage>
        <taxon>Bacteria</taxon>
        <taxon>Pseudomonadati</taxon>
        <taxon>Pseudomonadota</taxon>
        <taxon>Betaproteobacteria</taxon>
        <taxon>Burkholderiales</taxon>
        <taxon>Comamonadaceae</taxon>
        <taxon>Paenacidovorax</taxon>
    </lineage>
</organism>
<feature type="transmembrane region" description="Helical" evidence="1">
    <location>
        <begin position="145"/>
        <end position="164"/>
    </location>
</feature>
<evidence type="ECO:0000256" key="1">
    <source>
        <dbReference type="SAM" id="Phobius"/>
    </source>
</evidence>
<dbReference type="EMBL" id="CP060790">
    <property type="protein sequence ID" value="QNP57957.1"/>
    <property type="molecule type" value="Genomic_DNA"/>
</dbReference>
<evidence type="ECO:0000313" key="2">
    <source>
        <dbReference type="EMBL" id="QNP57957.1"/>
    </source>
</evidence>
<proteinExistence type="predicted"/>
<feature type="transmembrane region" description="Helical" evidence="1">
    <location>
        <begin position="90"/>
        <end position="110"/>
    </location>
</feature>
<dbReference type="PANTHER" id="PTHR34368">
    <property type="entry name" value="OS01G0962200 PROTEIN"/>
    <property type="match status" value="1"/>
</dbReference>
<evidence type="ECO:0000313" key="3">
    <source>
        <dbReference type="Proteomes" id="UP000516057"/>
    </source>
</evidence>
<dbReference type="KEGG" id="amon:H9L24_12610"/>
<feature type="transmembrane region" description="Helical" evidence="1">
    <location>
        <begin position="122"/>
        <end position="138"/>
    </location>
</feature>
<sequence length="205" mass="21877">MLPTPSSPWPSRMRWALYAGMALLALLAVLCPPVAQPPGYHAFADQRAWGALPHAMDVLSNLGFVAAALAGAWALARCGRATLPPAVRGLSGLFFAGLACAGVASAWYHGAPHDATLVWDRLAMAVAFAGLLGLAVQTRVDDRSAWAVALAVLAAGPWTLYLWAASGNVLPWALLQGGACWPCWPCWPWPACRRAPGRWRCIWAR</sequence>
<dbReference type="PANTHER" id="PTHR34368:SF1">
    <property type="entry name" value="OS01G0962200 PROTEIN"/>
    <property type="match status" value="1"/>
</dbReference>
<protein>
    <submittedName>
        <fullName evidence="2">Uncharacterized protein</fullName>
    </submittedName>
</protein>
<name>A0A7H0HBP1_9BURK</name>
<keyword evidence="1" id="KW-1133">Transmembrane helix</keyword>
<reference evidence="2 3" key="1">
    <citation type="submission" date="2020-08" db="EMBL/GenBank/DDBJ databases">
        <title>Genome sequence of Acidovorax monticola KACC 19171T.</title>
        <authorList>
            <person name="Hyun D.-W."/>
            <person name="Bae J.-W."/>
        </authorList>
    </citation>
    <scope>NUCLEOTIDE SEQUENCE [LARGE SCALE GENOMIC DNA]</scope>
    <source>
        <strain evidence="2 3">KACC 19171</strain>
    </source>
</reference>
<keyword evidence="1" id="KW-0812">Transmembrane</keyword>
<dbReference type="Proteomes" id="UP000516057">
    <property type="component" value="Chromosome"/>
</dbReference>
<gene>
    <name evidence="2" type="ORF">H9L24_12610</name>
</gene>